<evidence type="ECO:0000256" key="3">
    <source>
        <dbReference type="ARBA" id="ARBA00022475"/>
    </source>
</evidence>
<comment type="subcellular location">
    <subcellularLocation>
        <location evidence="1">Cell membrane</location>
        <topology evidence="1">Multi-pass membrane protein</topology>
    </subcellularLocation>
</comment>
<dbReference type="InterPro" id="IPR039421">
    <property type="entry name" value="Type_1_exporter"/>
</dbReference>
<dbReference type="Gene3D" id="1.20.1560.10">
    <property type="entry name" value="ABC transporter type 1, transmembrane domain"/>
    <property type="match status" value="1"/>
</dbReference>
<evidence type="ECO:0000256" key="5">
    <source>
        <dbReference type="ARBA" id="ARBA00022741"/>
    </source>
</evidence>
<evidence type="ECO:0000256" key="7">
    <source>
        <dbReference type="ARBA" id="ARBA00022989"/>
    </source>
</evidence>
<evidence type="ECO:0000256" key="1">
    <source>
        <dbReference type="ARBA" id="ARBA00004651"/>
    </source>
</evidence>
<dbReference type="PANTHER" id="PTHR43394">
    <property type="entry name" value="ATP-DEPENDENT PERMEASE MDL1, MITOCHONDRIAL"/>
    <property type="match status" value="1"/>
</dbReference>
<evidence type="ECO:0000313" key="10">
    <source>
        <dbReference type="Proteomes" id="UP000236321"/>
    </source>
</evidence>
<dbReference type="FunFam" id="3.40.50.300:FF:000221">
    <property type="entry name" value="Multidrug ABC transporter ATP-binding protein"/>
    <property type="match status" value="1"/>
</dbReference>
<dbReference type="SMART" id="SM00382">
    <property type="entry name" value="AAA"/>
    <property type="match status" value="1"/>
</dbReference>
<keyword evidence="4" id="KW-0812">Transmembrane</keyword>
<dbReference type="PROSITE" id="PS50929">
    <property type="entry name" value="ABC_TM1F"/>
    <property type="match status" value="1"/>
</dbReference>
<keyword evidence="6" id="KW-0067">ATP-binding</keyword>
<name>A0A2H6BMB5_MICAE</name>
<dbReference type="InterPro" id="IPR011527">
    <property type="entry name" value="ABC1_TM_dom"/>
</dbReference>
<dbReference type="SUPFAM" id="SSF52540">
    <property type="entry name" value="P-loop containing nucleoside triphosphate hydrolases"/>
    <property type="match status" value="1"/>
</dbReference>
<keyword evidence="7" id="KW-1133">Transmembrane helix</keyword>
<dbReference type="InterPro" id="IPR036640">
    <property type="entry name" value="ABC1_TM_sf"/>
</dbReference>
<dbReference type="GO" id="GO:0016887">
    <property type="term" value="F:ATP hydrolysis activity"/>
    <property type="evidence" value="ECO:0007669"/>
    <property type="project" value="InterPro"/>
</dbReference>
<comment type="caution">
    <text evidence="9">The sequence shown here is derived from an EMBL/GenBank/DDBJ whole genome shotgun (WGS) entry which is preliminary data.</text>
</comment>
<evidence type="ECO:0000256" key="2">
    <source>
        <dbReference type="ARBA" id="ARBA00022448"/>
    </source>
</evidence>
<protein>
    <submittedName>
        <fullName evidence="9">ABC-type multidrug transport system, ATPase and permease component</fullName>
    </submittedName>
</protein>
<dbReference type="GO" id="GO:0005886">
    <property type="term" value="C:plasma membrane"/>
    <property type="evidence" value="ECO:0007669"/>
    <property type="project" value="UniProtKB-SubCell"/>
</dbReference>
<dbReference type="InterPro" id="IPR003593">
    <property type="entry name" value="AAA+_ATPase"/>
</dbReference>
<organism evidence="9 10">
    <name type="scientific">Microcystis aeruginosa NIES-298</name>
    <dbReference type="NCBI Taxonomy" id="449468"/>
    <lineage>
        <taxon>Bacteria</taxon>
        <taxon>Bacillati</taxon>
        <taxon>Cyanobacteriota</taxon>
        <taxon>Cyanophyceae</taxon>
        <taxon>Oscillatoriophycideae</taxon>
        <taxon>Chroococcales</taxon>
        <taxon>Microcystaceae</taxon>
        <taxon>Microcystis</taxon>
    </lineage>
</organism>
<dbReference type="Proteomes" id="UP000236321">
    <property type="component" value="Unassembled WGS sequence"/>
</dbReference>
<gene>
    <name evidence="9" type="ORF">BGM30_04280</name>
</gene>
<sequence>MTTSLPKLRLKILQTLRLGRALRLVWQSSPIWTIARVFLLVIQGILPLLSLYLMKLVVDAVNTGITASNKGAAFSHVAILIGLAGAVTLVGNLGNFLGGLVNEIQSQLVTDHVYGILHAKSIEIDLEYYENPQYYDTLHRAQLEASSRPNSVLNKLVQIGQNSVSVVAIASLLVSLHWAIVAVVIVAVIPNIFVRLKYANVMYKWQRQTTMAERRANYFHWMLTMDWHAKEIRLFELGTLFARRFRQLRHQLHRQKLKITTQNSLRQLVGEMTSTLAIFGVYGFIAYQTVQGAITLGGLVMYHQAFQRIQSAFQAILGDFAGLYSDNLFLSNLYEFLDLKPKIADPPHPQPVPRPMQIGVAFHQVGFQYATSSRQALEDINLTIRPGEVVALVGENGSGKTTLIKLLCRLYDPTEGCITIDGIDLRQFKLTDLRREISVVFQDYAKYHLTAMENIWFGNIDSPPETEQIAIAARRAGANEVIDSLPQGYETILGKWFEQGEELSIGQWQKIALARAFLRDSQLIVLDEPTSALDPKAEYEVFQRFRQLLKDQAAILISHRLSTVRMADRIYVLEKGRIVESGTHEELMRLSGTYAHLFELQAQHYWEK</sequence>
<dbReference type="GO" id="GO:0005524">
    <property type="term" value="F:ATP binding"/>
    <property type="evidence" value="ECO:0007669"/>
    <property type="project" value="UniProtKB-KW"/>
</dbReference>
<dbReference type="RefSeq" id="WP_103111300.1">
    <property type="nucleotide sequence ID" value="NZ_BEIU01000016.1"/>
</dbReference>
<dbReference type="Gene3D" id="3.40.50.300">
    <property type="entry name" value="P-loop containing nucleotide triphosphate hydrolases"/>
    <property type="match status" value="1"/>
</dbReference>
<reference evidence="10" key="1">
    <citation type="submission" date="2017-12" db="EMBL/GenBank/DDBJ databases">
        <title>Improved Draft Genome Sequence of Microcystis aeruginosa NIES-298, a Microcystin-Producing Cyanobacterium from Lake Kasumigaura, Japan.</title>
        <authorList>
            <person name="Yamaguchi H."/>
            <person name="Suzuki S."/>
            <person name="Kawachi M."/>
        </authorList>
    </citation>
    <scope>NUCLEOTIDE SEQUENCE [LARGE SCALE GENOMIC DNA]</scope>
    <source>
        <strain evidence="10">NIES-298</strain>
    </source>
</reference>
<dbReference type="PROSITE" id="PS50893">
    <property type="entry name" value="ABC_TRANSPORTER_2"/>
    <property type="match status" value="1"/>
</dbReference>
<dbReference type="GO" id="GO:0015421">
    <property type="term" value="F:ABC-type oligopeptide transporter activity"/>
    <property type="evidence" value="ECO:0007669"/>
    <property type="project" value="TreeGrafter"/>
</dbReference>
<proteinExistence type="predicted"/>
<dbReference type="SUPFAM" id="SSF90123">
    <property type="entry name" value="ABC transporter transmembrane region"/>
    <property type="match status" value="1"/>
</dbReference>
<dbReference type="InterPro" id="IPR027417">
    <property type="entry name" value="P-loop_NTPase"/>
</dbReference>
<evidence type="ECO:0000256" key="6">
    <source>
        <dbReference type="ARBA" id="ARBA00022840"/>
    </source>
</evidence>
<dbReference type="AlphaFoldDB" id="A0A2H6BMB5"/>
<dbReference type="InterPro" id="IPR003439">
    <property type="entry name" value="ABC_transporter-like_ATP-bd"/>
</dbReference>
<dbReference type="EMBL" id="BEYQ01000001">
    <property type="protein sequence ID" value="GBD51335.1"/>
    <property type="molecule type" value="Genomic_DNA"/>
</dbReference>
<keyword evidence="2" id="KW-0813">Transport</keyword>
<dbReference type="Pfam" id="PF00005">
    <property type="entry name" value="ABC_tran"/>
    <property type="match status" value="1"/>
</dbReference>
<evidence type="ECO:0000313" key="9">
    <source>
        <dbReference type="EMBL" id="GBD51335.1"/>
    </source>
</evidence>
<dbReference type="PANTHER" id="PTHR43394:SF1">
    <property type="entry name" value="ATP-BINDING CASSETTE SUB-FAMILY B MEMBER 10, MITOCHONDRIAL"/>
    <property type="match status" value="1"/>
</dbReference>
<keyword evidence="5" id="KW-0547">Nucleotide-binding</keyword>
<evidence type="ECO:0000256" key="4">
    <source>
        <dbReference type="ARBA" id="ARBA00022692"/>
    </source>
</evidence>
<keyword evidence="8" id="KW-0472">Membrane</keyword>
<keyword evidence="3" id="KW-1003">Cell membrane</keyword>
<evidence type="ECO:0000256" key="8">
    <source>
        <dbReference type="ARBA" id="ARBA00023136"/>
    </source>
</evidence>
<accession>A0A2H6BMB5</accession>